<gene>
    <name evidence="10" type="ORF">JMJ35_008122</name>
</gene>
<comment type="similarity">
    <text evidence="4">Belongs to the putative lipase ROG1 family.</text>
</comment>
<keyword evidence="7" id="KW-0472">Membrane</keyword>
<dbReference type="InterPro" id="IPR000626">
    <property type="entry name" value="Ubiquitin-like_dom"/>
</dbReference>
<dbReference type="InterPro" id="IPR052374">
    <property type="entry name" value="SERAC1"/>
</dbReference>
<evidence type="ECO:0000256" key="4">
    <source>
        <dbReference type="ARBA" id="ARBA00007920"/>
    </source>
</evidence>
<evidence type="ECO:0000313" key="11">
    <source>
        <dbReference type="Proteomes" id="UP001166286"/>
    </source>
</evidence>
<dbReference type="InterPro" id="IPR029058">
    <property type="entry name" value="AB_hydrolase_fold"/>
</dbReference>
<dbReference type="PANTHER" id="PTHR48182:SF2">
    <property type="entry name" value="PROTEIN SERAC1"/>
    <property type="match status" value="1"/>
</dbReference>
<dbReference type="Gene3D" id="3.10.20.90">
    <property type="entry name" value="Phosphatidylinositol 3-kinase Catalytic Subunit, Chain A, domain 1"/>
    <property type="match status" value="2"/>
</dbReference>
<evidence type="ECO:0000256" key="2">
    <source>
        <dbReference type="ARBA" id="ARBA00004240"/>
    </source>
</evidence>
<dbReference type="Gene3D" id="3.40.50.1820">
    <property type="entry name" value="alpha/beta hydrolase"/>
    <property type="match status" value="1"/>
</dbReference>
<evidence type="ECO:0000256" key="3">
    <source>
        <dbReference type="ARBA" id="ARBA00004370"/>
    </source>
</evidence>
<accession>A0AA39UZA9</accession>
<dbReference type="GO" id="GO:0005783">
    <property type="term" value="C:endoplasmic reticulum"/>
    <property type="evidence" value="ECO:0007669"/>
    <property type="project" value="UniProtKB-SubCell"/>
</dbReference>
<keyword evidence="5" id="KW-0256">Endoplasmic reticulum</keyword>
<evidence type="ECO:0000256" key="1">
    <source>
        <dbReference type="ARBA" id="ARBA00004173"/>
    </source>
</evidence>
<dbReference type="GO" id="GO:0016020">
    <property type="term" value="C:membrane"/>
    <property type="evidence" value="ECO:0007669"/>
    <property type="project" value="UniProtKB-SubCell"/>
</dbReference>
<dbReference type="InterPro" id="IPR029071">
    <property type="entry name" value="Ubiquitin-like_domsf"/>
</dbReference>
<dbReference type="EMBL" id="JAFEKC020000018">
    <property type="protein sequence ID" value="KAK0509728.1"/>
    <property type="molecule type" value="Genomic_DNA"/>
</dbReference>
<sequence>MFNRMPWVPNTLGDKTSLYFTTRFRSGVFRWILYRQSFCYEPLREHLRLLAVFAQEFVSPVSEPHGLIVLYPPEIPAFSTPPELDIVAVHGLNGQARTTWQDPESKSVWLKDFLPHALPNSRIMTFGYDSALGFSRDRGGVESFAKDLLNRLRMIRVGLESQERPIIFIAHSLGGIVVKKALVLAHEAEVFYGNIVNSTKGVVFLGTPHGGSKLAAWGTLLSNVVNSVTFGQAVRKDLLKNLERDSAVLEEISRQFVQRAESLQIMSFYETKIERHLRCLVVPGSSAILNLHNELTFPLYATHRDLCRYDSERNQNYLLVESAIKEIGLPKAASPHDTTMARHEGTGKGMDSLQRNAPGNDKMITIQMVGLKHRISSPFAYKGTFSDTLQLHAGTQLDDIPSILLKKFPDLKYGGSQYRFSGRQSPIFNTWRDVFTEPVQVAADEPCYSRAKGYKIHAKQTLADFFSRAFPQVLEARLSRSSTEPAGKGGPSVSDAIAIGTEHEPHILIHLMRTIRMPRDEKVYSHPPGLGSFPLYDMQPFESRLLADLATRGGIFLPMYHREAMWISFDCPFPKNYAIRPYLGGINGISGEPTRKRLTTASRKLKTPIKKQDYLVLPGQVRLDGFLTESGFMKQFVATQRVPSSYQVSKSRAGATFNMDRARRKRQDSSSHHGIDDISIEWQTSGKGDVGGIQLQIIPEHDVEHMRFSNTPDHILEEYGHWHSYIFPASPNALSLDLFKTPSEQNIDIGDTVHVKNTREMQPQRQKTVRDLWFESPYPLDSTEAIRLDVFHEAPSVRKIAVHQNAVLAPTYFEFDTDDHFWEVMHVIRSRMPESSLQHKQAGLYMTHVVANLPNHQMPIATWNDILYFGDMQLAKWHGDEESAGCRDASASSAVDLFWGYCDDTSLPGILCQVDVRKSGFPTSGDVSRMLLAVPEGNKISDLCQMIRCFTDQMTTESQICIRNGPPIRDIICIGKPEYSPYDIDIPEFRYGIDRKGLAFEVRDRLLGFHIFVKDLRRQTYIIDNIESSDTIFDLKRRVKESSGVPTNQIRLIFAEEELEVYKLRGGAPAVDVRILDKIVRFWFIEISSIISLKQEIRTKTGIPPERQILSFEGKVLGDDYSLHEYVAKIVDLTIIPDECAVRLGVGAGGLISQHLEPDENNPRIWDVANSKMLNVQIVNSNDFYVITGNPPPPTPVDVQTYRTQDVPFMDDYTETTSEQSRKISVKGTSGKAEDAFEQANGESQVPLPLFNPGHELEGENASSEDAHAYAGTREIKFQSQELGTRIEMMDVDITVPPFESWNTLV</sequence>
<keyword evidence="11" id="KW-1185">Reference proteome</keyword>
<dbReference type="Pfam" id="PF00240">
    <property type="entry name" value="ubiquitin"/>
    <property type="match status" value="2"/>
</dbReference>
<evidence type="ECO:0000259" key="9">
    <source>
        <dbReference type="PROSITE" id="PS50053"/>
    </source>
</evidence>
<evidence type="ECO:0000256" key="8">
    <source>
        <dbReference type="SAM" id="MobiDB-lite"/>
    </source>
</evidence>
<evidence type="ECO:0000313" key="10">
    <source>
        <dbReference type="EMBL" id="KAK0509728.1"/>
    </source>
</evidence>
<dbReference type="Proteomes" id="UP001166286">
    <property type="component" value="Unassembled WGS sequence"/>
</dbReference>
<name>A0AA39UZA9_9LECA</name>
<feature type="region of interest" description="Disordered" evidence="8">
    <location>
        <begin position="333"/>
        <end position="357"/>
    </location>
</feature>
<comment type="caution">
    <text evidence="10">The sequence shown here is derived from an EMBL/GenBank/DDBJ whole genome shotgun (WGS) entry which is preliminary data.</text>
</comment>
<protein>
    <recommendedName>
        <fullName evidence="9">Ubiquitin-like domain-containing protein</fullName>
    </recommendedName>
</protein>
<reference evidence="10" key="1">
    <citation type="submission" date="2023-03" db="EMBL/GenBank/DDBJ databases">
        <title>Complete genome of Cladonia borealis.</title>
        <authorList>
            <person name="Park H."/>
        </authorList>
    </citation>
    <scope>NUCLEOTIDE SEQUENCE</scope>
    <source>
        <strain evidence="10">ANT050790</strain>
    </source>
</reference>
<dbReference type="SUPFAM" id="SSF54236">
    <property type="entry name" value="Ubiquitin-like"/>
    <property type="match status" value="2"/>
</dbReference>
<feature type="domain" description="Ubiquitin-like" evidence="9">
    <location>
        <begin position="1069"/>
        <end position="1126"/>
    </location>
</feature>
<keyword evidence="6" id="KW-0496">Mitochondrion</keyword>
<dbReference type="InterPro" id="IPR007751">
    <property type="entry name" value="DUF676_lipase-like"/>
</dbReference>
<evidence type="ECO:0000256" key="5">
    <source>
        <dbReference type="ARBA" id="ARBA00022824"/>
    </source>
</evidence>
<comment type="subcellular location">
    <subcellularLocation>
        <location evidence="2">Endoplasmic reticulum</location>
    </subcellularLocation>
    <subcellularLocation>
        <location evidence="3">Membrane</location>
    </subcellularLocation>
    <subcellularLocation>
        <location evidence="1">Mitochondrion</location>
    </subcellularLocation>
</comment>
<feature type="domain" description="Ubiquitin-like" evidence="9">
    <location>
        <begin position="1009"/>
        <end position="1060"/>
    </location>
</feature>
<evidence type="ECO:0000256" key="6">
    <source>
        <dbReference type="ARBA" id="ARBA00023128"/>
    </source>
</evidence>
<dbReference type="GO" id="GO:0005739">
    <property type="term" value="C:mitochondrion"/>
    <property type="evidence" value="ECO:0007669"/>
    <property type="project" value="UniProtKB-SubCell"/>
</dbReference>
<evidence type="ECO:0000256" key="7">
    <source>
        <dbReference type="ARBA" id="ARBA00023136"/>
    </source>
</evidence>
<dbReference type="CDD" id="cd17039">
    <property type="entry name" value="Ubl_ubiquitin_like"/>
    <property type="match status" value="2"/>
</dbReference>
<dbReference type="SUPFAM" id="SSF53474">
    <property type="entry name" value="alpha/beta-Hydrolases"/>
    <property type="match status" value="1"/>
</dbReference>
<dbReference type="PANTHER" id="PTHR48182">
    <property type="entry name" value="PROTEIN SERAC1"/>
    <property type="match status" value="1"/>
</dbReference>
<proteinExistence type="inferred from homology"/>
<organism evidence="10 11">
    <name type="scientific">Cladonia borealis</name>
    <dbReference type="NCBI Taxonomy" id="184061"/>
    <lineage>
        <taxon>Eukaryota</taxon>
        <taxon>Fungi</taxon>
        <taxon>Dikarya</taxon>
        <taxon>Ascomycota</taxon>
        <taxon>Pezizomycotina</taxon>
        <taxon>Lecanoromycetes</taxon>
        <taxon>OSLEUM clade</taxon>
        <taxon>Lecanoromycetidae</taxon>
        <taxon>Lecanorales</taxon>
        <taxon>Lecanorineae</taxon>
        <taxon>Cladoniaceae</taxon>
        <taxon>Cladonia</taxon>
    </lineage>
</organism>
<dbReference type="Pfam" id="PF05057">
    <property type="entry name" value="DUF676"/>
    <property type="match status" value="1"/>
</dbReference>
<dbReference type="PROSITE" id="PS50053">
    <property type="entry name" value="UBIQUITIN_2"/>
    <property type="match status" value="2"/>
</dbReference>